<gene>
    <name evidence="1" type="ORF">MNB_SV-4-1307</name>
</gene>
<accession>A0A1W1E8Y2</accession>
<protein>
    <submittedName>
        <fullName evidence="1">Uncharacterized protein</fullName>
    </submittedName>
</protein>
<dbReference type="EMBL" id="FPIB01000016">
    <property type="protein sequence ID" value="SFV90413.1"/>
    <property type="molecule type" value="Genomic_DNA"/>
</dbReference>
<dbReference type="AlphaFoldDB" id="A0A1W1E8Y2"/>
<name>A0A1W1E8Y2_9ZZZZ</name>
<organism evidence="1">
    <name type="scientific">hydrothermal vent metagenome</name>
    <dbReference type="NCBI Taxonomy" id="652676"/>
    <lineage>
        <taxon>unclassified sequences</taxon>
        <taxon>metagenomes</taxon>
        <taxon>ecological metagenomes</taxon>
    </lineage>
</organism>
<reference evidence="1" key="1">
    <citation type="submission" date="2016-10" db="EMBL/GenBank/DDBJ databases">
        <authorList>
            <person name="de Groot N.N."/>
        </authorList>
    </citation>
    <scope>NUCLEOTIDE SEQUENCE</scope>
</reference>
<evidence type="ECO:0000313" key="1">
    <source>
        <dbReference type="EMBL" id="SFV90413.1"/>
    </source>
</evidence>
<sequence length="169" mass="19145">MRALFLSFATFLTLNAQPVHDMTVGDWRTVTKATSENHTHVTEKEFLNLKPDHTFEITILVSLKKGEHFIKDLQVKASGIWKRHITTLVVVIQKIEVPFAKEVSRTITQQSLEALADTYQARLKGNPIRINTITFLDDKKLTIVSEKGVKTSYTKFTGPSPLQKAPNKK</sequence>
<proteinExistence type="predicted"/>